<accession>A0ABT5VMA7</accession>
<proteinExistence type="predicted"/>
<dbReference type="RefSeq" id="WP_275107917.1">
    <property type="nucleotide sequence ID" value="NZ_JAKJSC010000001.1"/>
</dbReference>
<feature type="chain" id="PRO_5046430020" evidence="1">
    <location>
        <begin position="21"/>
        <end position="287"/>
    </location>
</feature>
<feature type="signal peptide" evidence="1">
    <location>
        <begin position="1"/>
        <end position="20"/>
    </location>
</feature>
<gene>
    <name evidence="3" type="ORF">L3049_01045</name>
</gene>
<evidence type="ECO:0000313" key="4">
    <source>
        <dbReference type="Proteomes" id="UP001528920"/>
    </source>
</evidence>
<name>A0ABT5VMA7_9BACT</name>
<dbReference type="Pfam" id="PF19783">
    <property type="entry name" value="DUF6268"/>
    <property type="match status" value="1"/>
</dbReference>
<evidence type="ECO:0000256" key="1">
    <source>
        <dbReference type="SAM" id="SignalP"/>
    </source>
</evidence>
<dbReference type="EMBL" id="JAKJSC010000001">
    <property type="protein sequence ID" value="MDE5416575.1"/>
    <property type="molecule type" value="Genomic_DNA"/>
</dbReference>
<dbReference type="Proteomes" id="UP001528920">
    <property type="component" value="Unassembled WGS sequence"/>
</dbReference>
<evidence type="ECO:0000259" key="2">
    <source>
        <dbReference type="Pfam" id="PF19783"/>
    </source>
</evidence>
<sequence>MIKKYIVSVFVLCLSVTTKAQMSKDLVGVDYSTIGKGSASRGVGFEKYSVRVTLPKRIKSSGDMLLNKIEYSKTNIDYTVDPSLGGDVSNFHSITYSLGYIHKLNNDWTLISMLNPSVSSNFSSSINWDDIRLFGMLMFSKKVKSNKKLDFGIAYSTTLGRPFPMPMFNLMWKPNQKWIFNFGFPRMAAQYQLTKSTTLGTDLFMAGDNLTLGDDLYRGEQKVDNIQIMNMGGGIEVTQKLSKFLKLKLSSGYTFYRQFEFLNGNDTVKEYDLDNNLYIKAGISIGM</sequence>
<comment type="caution">
    <text evidence="3">The sequence shown here is derived from an EMBL/GenBank/DDBJ whole genome shotgun (WGS) entry which is preliminary data.</text>
</comment>
<keyword evidence="4" id="KW-1185">Reference proteome</keyword>
<keyword evidence="1" id="KW-0732">Signal</keyword>
<evidence type="ECO:0000313" key="3">
    <source>
        <dbReference type="EMBL" id="MDE5416575.1"/>
    </source>
</evidence>
<feature type="domain" description="DUF6268" evidence="2">
    <location>
        <begin position="89"/>
        <end position="285"/>
    </location>
</feature>
<reference evidence="3 4" key="1">
    <citation type="submission" date="2022-01" db="EMBL/GenBank/DDBJ databases">
        <title>Labilibaculum sp. nov, a marine bacterium isolated from Antarctica.</title>
        <authorList>
            <person name="Dai W."/>
        </authorList>
    </citation>
    <scope>NUCLEOTIDE SEQUENCE [LARGE SCALE GENOMIC DNA]</scope>
    <source>
        <strain evidence="3 4">DW002</strain>
    </source>
</reference>
<organism evidence="3 4">
    <name type="scientific">Paralabilibaculum antarcticum</name>
    <dbReference type="NCBI Taxonomy" id="2912572"/>
    <lineage>
        <taxon>Bacteria</taxon>
        <taxon>Pseudomonadati</taxon>
        <taxon>Bacteroidota</taxon>
        <taxon>Bacteroidia</taxon>
        <taxon>Marinilabiliales</taxon>
        <taxon>Marinifilaceae</taxon>
        <taxon>Paralabilibaculum</taxon>
    </lineage>
</organism>
<protein>
    <submittedName>
        <fullName evidence="3">DUF6268 family outer membrane beta-barrel protein</fullName>
    </submittedName>
</protein>
<dbReference type="InterPro" id="IPR046235">
    <property type="entry name" value="DUF6268"/>
</dbReference>